<reference evidence="1 2" key="1">
    <citation type="journal article" date="2021" name="BMC Biol.">
        <title>Horizontally acquired antibacterial genes associated with adaptive radiation of ladybird beetles.</title>
        <authorList>
            <person name="Li H.S."/>
            <person name="Tang X.F."/>
            <person name="Huang Y.H."/>
            <person name="Xu Z.Y."/>
            <person name="Chen M.L."/>
            <person name="Du X.Y."/>
            <person name="Qiu B.Y."/>
            <person name="Chen P.T."/>
            <person name="Zhang W."/>
            <person name="Slipinski A."/>
            <person name="Escalona H.E."/>
            <person name="Waterhouse R.M."/>
            <person name="Zwick A."/>
            <person name="Pang H."/>
        </authorList>
    </citation>
    <scope>NUCLEOTIDE SEQUENCE [LARGE SCALE GENOMIC DNA]</scope>
    <source>
        <strain evidence="1">SYSU2018</strain>
    </source>
</reference>
<dbReference type="Proteomes" id="UP001516400">
    <property type="component" value="Unassembled WGS sequence"/>
</dbReference>
<proteinExistence type="predicted"/>
<accession>A0ABD2NZ95</accession>
<sequence>MASNTDLSVEIAKLKKEFLIEIILTRKVPMGVIMNKDLRDFVGKNDSDMFHESNSDFAIDDDANLKKVTEVLTLESELRMAKIELTCPRKVISGLEKTIFDKEMIIVAAENESQPLLNEQASEVPLVELFSDANMRSVRKTSSTAVVGSGGSSTMLACAAGRAWLHVGGAGKNVKGETFLRNLERKFLGKKRHDNSDSVSFKVGADITLLEDLNKPESWPNGVNIRRFQFFRKNTTTKSGNERKRYRNKHH</sequence>
<evidence type="ECO:0000313" key="2">
    <source>
        <dbReference type="Proteomes" id="UP001516400"/>
    </source>
</evidence>
<organism evidence="1 2">
    <name type="scientific">Cryptolaemus montrouzieri</name>
    <dbReference type="NCBI Taxonomy" id="559131"/>
    <lineage>
        <taxon>Eukaryota</taxon>
        <taxon>Metazoa</taxon>
        <taxon>Ecdysozoa</taxon>
        <taxon>Arthropoda</taxon>
        <taxon>Hexapoda</taxon>
        <taxon>Insecta</taxon>
        <taxon>Pterygota</taxon>
        <taxon>Neoptera</taxon>
        <taxon>Endopterygota</taxon>
        <taxon>Coleoptera</taxon>
        <taxon>Polyphaga</taxon>
        <taxon>Cucujiformia</taxon>
        <taxon>Coccinelloidea</taxon>
        <taxon>Coccinellidae</taxon>
        <taxon>Scymninae</taxon>
        <taxon>Scymnini</taxon>
        <taxon>Cryptolaemus</taxon>
    </lineage>
</organism>
<dbReference type="AlphaFoldDB" id="A0ABD2NZ95"/>
<protein>
    <submittedName>
        <fullName evidence="1">Uncharacterized protein</fullName>
    </submittedName>
</protein>
<gene>
    <name evidence="1" type="ORF">HHI36_006814</name>
</gene>
<name>A0ABD2NZ95_9CUCU</name>
<dbReference type="EMBL" id="JABFTP020000144">
    <property type="protein sequence ID" value="KAL3283676.1"/>
    <property type="molecule type" value="Genomic_DNA"/>
</dbReference>
<keyword evidence="2" id="KW-1185">Reference proteome</keyword>
<evidence type="ECO:0000313" key="1">
    <source>
        <dbReference type="EMBL" id="KAL3283676.1"/>
    </source>
</evidence>
<comment type="caution">
    <text evidence="1">The sequence shown here is derived from an EMBL/GenBank/DDBJ whole genome shotgun (WGS) entry which is preliminary data.</text>
</comment>